<evidence type="ECO:0000313" key="3">
    <source>
        <dbReference type="EMBL" id="KAK7027296.1"/>
    </source>
</evidence>
<reference evidence="3 4" key="1">
    <citation type="submission" date="2023-11" db="EMBL/GenBank/DDBJ databases">
        <title>Halocaridina rubra genome assembly.</title>
        <authorList>
            <person name="Smith C."/>
        </authorList>
    </citation>
    <scope>NUCLEOTIDE SEQUENCE [LARGE SCALE GENOMIC DNA]</scope>
    <source>
        <strain evidence="3">EP-1</strain>
        <tissue evidence="3">Whole</tissue>
    </source>
</reference>
<evidence type="ECO:0000256" key="2">
    <source>
        <dbReference type="SAM" id="MobiDB-lite"/>
    </source>
</evidence>
<dbReference type="GO" id="GO:0030992">
    <property type="term" value="C:intraciliary transport particle B"/>
    <property type="evidence" value="ECO:0007669"/>
    <property type="project" value="InterPro"/>
</dbReference>
<keyword evidence="4" id="KW-1185">Reference proteome</keyword>
<feature type="coiled-coil region" evidence="1">
    <location>
        <begin position="381"/>
        <end position="604"/>
    </location>
</feature>
<dbReference type="InterPro" id="IPR029602">
    <property type="entry name" value="IFT74"/>
</dbReference>
<dbReference type="GO" id="GO:0048487">
    <property type="term" value="F:beta-tubulin binding"/>
    <property type="evidence" value="ECO:0007669"/>
    <property type="project" value="InterPro"/>
</dbReference>
<sequence length="811" mass="92534">MTLVFSFLCYNCFQKDTGSAAQREEIIPLLEEQEEVEDKEEEEIKDHSVPRYKSVYNLQTEQEGEEIHEVSDNEVHQIGRFRVGESQEGYVSQQEVVEVQIENVHEVDKTVESKESPGSSRMAEGFSSGVGSSYGHGQRPVTSVVRMVMGGNSDRPQTRGPGSAYGDRPLTRSSGFGDRPMTRGMGSAMGDRPASRTGMALDRPDTQQTLYGERSMTRQGDGSSRPTTSGRPITARPVSAALKGAPGTASRLLSTASMQRPGSRTGVATGIGFNTPISVVDRPITQQGLSGMKTGARGPQRQVQDKSYFMGLLRTKIADLSSEIGRLRTEIEAMKQEQSTFLTYDKRVKEMAQELTELQGTLGDYNLLVDFVNTDTEQSEIDEETRAMKDTNQEAAEKLDALFTRKQDMEHMMRQLEVEIDEERHMGESLVEAMKPELRNRYLELRNVNSNLMQHLDQLQLELDALENRKAGLEDELSMSKVKQEAVGLYEKLQDLEEKRNEIVTENQKRGTPKEERERLLLQVKEDNAEIATMERQIGEVQEQMKGIQEELHHLDQDLEENQSERSQKYRELRKREETMDQFLATFENSKVEELGRLENLEQANVALLEKLSRNMAHFTHLPNTRDFDVMKSDLAFKEGELEKSKFTEQGLQRESLNLQSNLQKIEALEAKVQKEMVDLKEKHTRMEQEIIEFSDLDSLKVRAEEKRRALVLEKEELEGRKTAINQNLQEILHSVHSLKNHLHENETYTQLNNLEKKWAHLEQTNFTLKEFVAQKKSESNFMLLKNQAMKLVNEYNKTLQEVVQSGSGLM</sequence>
<evidence type="ECO:0000256" key="1">
    <source>
        <dbReference type="SAM" id="Coils"/>
    </source>
</evidence>
<keyword evidence="1" id="KW-0175">Coiled coil</keyword>
<feature type="coiled-coil region" evidence="1">
    <location>
        <begin position="652"/>
        <end position="721"/>
    </location>
</feature>
<feature type="region of interest" description="Disordered" evidence="2">
    <location>
        <begin position="109"/>
        <end position="138"/>
    </location>
</feature>
<proteinExistence type="predicted"/>
<dbReference type="PANTHER" id="PTHR31432">
    <property type="entry name" value="INTRAFLAGELLAR TRANSPORT PROTEIN 74 HOMOLOG"/>
    <property type="match status" value="1"/>
</dbReference>
<feature type="compositionally biased region" description="Polar residues" evidence="2">
    <location>
        <begin position="217"/>
        <end position="231"/>
    </location>
</feature>
<gene>
    <name evidence="3" type="primary">IFT74</name>
    <name evidence="3" type="ORF">SK128_005171</name>
</gene>
<dbReference type="GO" id="GO:0005929">
    <property type="term" value="C:cilium"/>
    <property type="evidence" value="ECO:0007669"/>
    <property type="project" value="TreeGrafter"/>
</dbReference>
<dbReference type="EMBL" id="JAXCGZ010022690">
    <property type="protein sequence ID" value="KAK7027296.1"/>
    <property type="molecule type" value="Genomic_DNA"/>
</dbReference>
<dbReference type="AlphaFoldDB" id="A0AAN8WNT8"/>
<feature type="region of interest" description="Disordered" evidence="2">
    <location>
        <begin position="150"/>
        <end position="246"/>
    </location>
</feature>
<organism evidence="3 4">
    <name type="scientific">Halocaridina rubra</name>
    <name type="common">Hawaiian red shrimp</name>
    <dbReference type="NCBI Taxonomy" id="373956"/>
    <lineage>
        <taxon>Eukaryota</taxon>
        <taxon>Metazoa</taxon>
        <taxon>Ecdysozoa</taxon>
        <taxon>Arthropoda</taxon>
        <taxon>Crustacea</taxon>
        <taxon>Multicrustacea</taxon>
        <taxon>Malacostraca</taxon>
        <taxon>Eumalacostraca</taxon>
        <taxon>Eucarida</taxon>
        <taxon>Decapoda</taxon>
        <taxon>Pleocyemata</taxon>
        <taxon>Caridea</taxon>
        <taxon>Atyoidea</taxon>
        <taxon>Atyidae</taxon>
        <taxon>Halocaridina</taxon>
    </lineage>
</organism>
<dbReference type="Proteomes" id="UP001381693">
    <property type="component" value="Unassembled WGS sequence"/>
</dbReference>
<dbReference type="PANTHER" id="PTHR31432:SF0">
    <property type="entry name" value="INTRAFLAGELLAR TRANSPORT PROTEIN 74 HOMOLOG"/>
    <property type="match status" value="1"/>
</dbReference>
<accession>A0AAN8WNT8</accession>
<protein>
    <submittedName>
        <fullName evidence="3">Intraflagellar transport protein 74</fullName>
    </submittedName>
</protein>
<name>A0AAN8WNT8_HALRR</name>
<evidence type="ECO:0000313" key="4">
    <source>
        <dbReference type="Proteomes" id="UP001381693"/>
    </source>
</evidence>
<dbReference type="GO" id="GO:0035735">
    <property type="term" value="P:intraciliary transport involved in cilium assembly"/>
    <property type="evidence" value="ECO:0007669"/>
    <property type="project" value="TreeGrafter"/>
</dbReference>
<comment type="caution">
    <text evidence="3">The sequence shown here is derived from an EMBL/GenBank/DDBJ whole genome shotgun (WGS) entry which is preliminary data.</text>
</comment>